<name>A0A1E5T9M1_9FLAO</name>
<accession>A0A1E5T9M1</accession>
<dbReference type="InterPro" id="IPR001387">
    <property type="entry name" value="Cro/C1-type_HTH"/>
</dbReference>
<dbReference type="PANTHER" id="PTHR46558">
    <property type="entry name" value="TRACRIPTIONAL REGULATORY PROTEIN-RELATED-RELATED"/>
    <property type="match status" value="1"/>
</dbReference>
<evidence type="ECO:0000259" key="2">
    <source>
        <dbReference type="PROSITE" id="PS50943"/>
    </source>
</evidence>
<dbReference type="Proteomes" id="UP000095713">
    <property type="component" value="Unassembled WGS sequence"/>
</dbReference>
<dbReference type="RefSeq" id="WP_069830520.1">
    <property type="nucleotide sequence ID" value="NZ_MDJD01000043.1"/>
</dbReference>
<reference evidence="3 4" key="1">
    <citation type="submission" date="2016-05" db="EMBL/GenBank/DDBJ databases">
        <title>Draft Genome Sequence of Algibacter sp. Strain SK-16 Isolated from the Surface Water of Aburatsubo Inlet.</title>
        <authorList>
            <person name="Wong S.-K."/>
            <person name="Yoshizawa S."/>
            <person name="Nakajima Y."/>
            <person name="Ogura Y."/>
            <person name="Tetsuya H."/>
            <person name="Hamasaki K."/>
        </authorList>
    </citation>
    <scope>NUCLEOTIDE SEQUENCE [LARGE SCALE GENOMIC DNA]</scope>
    <source>
        <strain evidence="3 4">SK-16</strain>
    </source>
</reference>
<evidence type="ECO:0000313" key="4">
    <source>
        <dbReference type="Proteomes" id="UP000095713"/>
    </source>
</evidence>
<gene>
    <name evidence="3" type="ORF">A8C32_16535</name>
</gene>
<dbReference type="InterPro" id="IPR010982">
    <property type="entry name" value="Lambda_DNA-bd_dom_sf"/>
</dbReference>
<evidence type="ECO:0000313" key="3">
    <source>
        <dbReference type="EMBL" id="OEK08061.1"/>
    </source>
</evidence>
<sequence>MSLDFGKKLAACRKAKNLSQKELAKLLNTSHSVIGKYEREEMTPSIEAAVKLAKLLDTTVGYLLGENKDAELLKDPAMLKRLQDIDSLPDDDKNGILYALDNLLKAAKLKAI</sequence>
<dbReference type="PROSITE" id="PS50943">
    <property type="entry name" value="HTH_CROC1"/>
    <property type="match status" value="1"/>
</dbReference>
<comment type="caution">
    <text evidence="3">The sequence shown here is derived from an EMBL/GenBank/DDBJ whole genome shotgun (WGS) entry which is preliminary data.</text>
</comment>
<dbReference type="Gene3D" id="1.10.260.40">
    <property type="entry name" value="lambda repressor-like DNA-binding domains"/>
    <property type="match status" value="1"/>
</dbReference>
<dbReference type="GO" id="GO:0003677">
    <property type="term" value="F:DNA binding"/>
    <property type="evidence" value="ECO:0007669"/>
    <property type="project" value="UniProtKB-KW"/>
</dbReference>
<dbReference type="STRING" id="1849968.A8C32_16535"/>
<feature type="domain" description="HTH cro/C1-type" evidence="2">
    <location>
        <begin position="9"/>
        <end position="63"/>
    </location>
</feature>
<evidence type="ECO:0000256" key="1">
    <source>
        <dbReference type="ARBA" id="ARBA00023125"/>
    </source>
</evidence>
<keyword evidence="4" id="KW-1185">Reference proteome</keyword>
<dbReference type="Pfam" id="PF01381">
    <property type="entry name" value="HTH_3"/>
    <property type="match status" value="1"/>
</dbReference>
<dbReference type="OrthoDB" id="881869at2"/>
<keyword evidence="1" id="KW-0238">DNA-binding</keyword>
<protein>
    <submittedName>
        <fullName evidence="3">Transcriptional regulator</fullName>
    </submittedName>
</protein>
<organism evidence="3 4">
    <name type="scientific">Flavivirga aquatica</name>
    <dbReference type="NCBI Taxonomy" id="1849968"/>
    <lineage>
        <taxon>Bacteria</taxon>
        <taxon>Pseudomonadati</taxon>
        <taxon>Bacteroidota</taxon>
        <taxon>Flavobacteriia</taxon>
        <taxon>Flavobacteriales</taxon>
        <taxon>Flavobacteriaceae</taxon>
        <taxon>Flavivirga</taxon>
    </lineage>
</organism>
<dbReference type="EMBL" id="MDJD01000043">
    <property type="protein sequence ID" value="OEK08061.1"/>
    <property type="molecule type" value="Genomic_DNA"/>
</dbReference>
<dbReference type="AlphaFoldDB" id="A0A1E5T9M1"/>
<dbReference type="PANTHER" id="PTHR46558:SF11">
    <property type="entry name" value="HTH-TYPE TRANSCRIPTIONAL REGULATOR XRE"/>
    <property type="match status" value="1"/>
</dbReference>
<dbReference type="SMART" id="SM00530">
    <property type="entry name" value="HTH_XRE"/>
    <property type="match status" value="1"/>
</dbReference>
<proteinExistence type="predicted"/>
<dbReference type="SUPFAM" id="SSF47413">
    <property type="entry name" value="lambda repressor-like DNA-binding domains"/>
    <property type="match status" value="1"/>
</dbReference>
<dbReference type="CDD" id="cd00093">
    <property type="entry name" value="HTH_XRE"/>
    <property type="match status" value="1"/>
</dbReference>